<name>A0A3N0Y1B1_ANAGA</name>
<dbReference type="AlphaFoldDB" id="A0A3N0Y1B1"/>
<feature type="compositionally biased region" description="Basic and acidic residues" evidence="1">
    <location>
        <begin position="17"/>
        <end position="27"/>
    </location>
</feature>
<gene>
    <name evidence="2" type="ORF">DPX16_4855</name>
</gene>
<comment type="caution">
    <text evidence="2">The sequence shown here is derived from an EMBL/GenBank/DDBJ whole genome shotgun (WGS) entry which is preliminary data.</text>
</comment>
<accession>A0A3N0Y1B1</accession>
<sequence>MMLLIQPPSVPRVSQGADRDPVSSDRRYSKTEVFWRSPERVCGLMERADAIRPTFEPPLAQVRFNERCRQMPPSHGKYHSCSRSDGRDQWEKMVLVWNLSLRWSAGSNGSALVV</sequence>
<reference evidence="2 3" key="1">
    <citation type="submission" date="2018-10" db="EMBL/GenBank/DDBJ databases">
        <title>Genome assembly for a Yunnan-Guizhou Plateau 3E fish, Anabarilius grahami (Regan), and its evolutionary and genetic applications.</title>
        <authorList>
            <person name="Jiang W."/>
        </authorList>
    </citation>
    <scope>NUCLEOTIDE SEQUENCE [LARGE SCALE GENOMIC DNA]</scope>
    <source>
        <strain evidence="2">AG-KIZ</strain>
        <tissue evidence="2">Muscle</tissue>
    </source>
</reference>
<organism evidence="2 3">
    <name type="scientific">Anabarilius grahami</name>
    <name type="common">Kanglang fish</name>
    <name type="synonym">Barilius grahami</name>
    <dbReference type="NCBI Taxonomy" id="495550"/>
    <lineage>
        <taxon>Eukaryota</taxon>
        <taxon>Metazoa</taxon>
        <taxon>Chordata</taxon>
        <taxon>Craniata</taxon>
        <taxon>Vertebrata</taxon>
        <taxon>Euteleostomi</taxon>
        <taxon>Actinopterygii</taxon>
        <taxon>Neopterygii</taxon>
        <taxon>Teleostei</taxon>
        <taxon>Ostariophysi</taxon>
        <taxon>Cypriniformes</taxon>
        <taxon>Xenocyprididae</taxon>
        <taxon>Xenocypridinae</taxon>
        <taxon>Xenocypridinae incertae sedis</taxon>
        <taxon>Anabarilius</taxon>
    </lineage>
</organism>
<evidence type="ECO:0000313" key="3">
    <source>
        <dbReference type="Proteomes" id="UP000281406"/>
    </source>
</evidence>
<dbReference type="Proteomes" id="UP000281406">
    <property type="component" value="Unassembled WGS sequence"/>
</dbReference>
<keyword evidence="3" id="KW-1185">Reference proteome</keyword>
<protein>
    <submittedName>
        <fullName evidence="2">Uncharacterized protein</fullName>
    </submittedName>
</protein>
<evidence type="ECO:0000256" key="1">
    <source>
        <dbReference type="SAM" id="MobiDB-lite"/>
    </source>
</evidence>
<proteinExistence type="predicted"/>
<dbReference type="EMBL" id="RJVU01054546">
    <property type="protein sequence ID" value="ROL05637.1"/>
    <property type="molecule type" value="Genomic_DNA"/>
</dbReference>
<evidence type="ECO:0000313" key="2">
    <source>
        <dbReference type="EMBL" id="ROL05637.1"/>
    </source>
</evidence>
<feature type="region of interest" description="Disordered" evidence="1">
    <location>
        <begin position="1"/>
        <end position="27"/>
    </location>
</feature>